<dbReference type="Gene3D" id="6.20.200.20">
    <property type="match status" value="2"/>
</dbReference>
<comment type="caution">
    <text evidence="3">The sequence shown here is derived from an EMBL/GenBank/DDBJ whole genome shotgun (WGS) entry which is preliminary data.</text>
</comment>
<dbReference type="SMART" id="SM00214">
    <property type="entry name" value="VWC"/>
    <property type="match status" value="2"/>
</dbReference>
<sequence length="204" mass="20890">MALVVVIAAAALQAHAIPPPTTPPQVCVMPNGEGNIEQGKSGKSSDGCMTCNCEEGTAHMTCVSGACPPTPCHDSVKTPGVCCETCPNGPNCKTPGGALVSDGQSVTENNMNCMCSLQFWMPTGGSEGPQAMCIPLPPPPPSGCAFTNGTVVAGTKPGDDLQLDPCTTCICVDGYVFHCFSQPCPAPECSDYFTPQGQCCPQCP</sequence>
<evidence type="ECO:0000313" key="3">
    <source>
        <dbReference type="EMBL" id="KAK7110127.1"/>
    </source>
</evidence>
<accession>A0AAN9BR71</accession>
<dbReference type="InterPro" id="IPR001007">
    <property type="entry name" value="VWF_dom"/>
</dbReference>
<dbReference type="SUPFAM" id="SSF57603">
    <property type="entry name" value="FnI-like domain"/>
    <property type="match status" value="1"/>
</dbReference>
<reference evidence="3 4" key="1">
    <citation type="submission" date="2024-02" db="EMBL/GenBank/DDBJ databases">
        <title>Chromosome-scale genome assembly of the rough periwinkle Littorina saxatilis.</title>
        <authorList>
            <person name="De Jode A."/>
            <person name="Faria R."/>
            <person name="Formenti G."/>
            <person name="Sims Y."/>
            <person name="Smith T.P."/>
            <person name="Tracey A."/>
            <person name="Wood J.M.D."/>
            <person name="Zagrodzka Z.B."/>
            <person name="Johannesson K."/>
            <person name="Butlin R.K."/>
            <person name="Leder E.H."/>
        </authorList>
    </citation>
    <scope>NUCLEOTIDE SEQUENCE [LARGE SCALE GENOMIC DNA]</scope>
    <source>
        <strain evidence="3">Snail1</strain>
        <tissue evidence="3">Muscle</tissue>
    </source>
</reference>
<organism evidence="3 4">
    <name type="scientific">Littorina saxatilis</name>
    <dbReference type="NCBI Taxonomy" id="31220"/>
    <lineage>
        <taxon>Eukaryota</taxon>
        <taxon>Metazoa</taxon>
        <taxon>Spiralia</taxon>
        <taxon>Lophotrochozoa</taxon>
        <taxon>Mollusca</taxon>
        <taxon>Gastropoda</taxon>
        <taxon>Caenogastropoda</taxon>
        <taxon>Littorinimorpha</taxon>
        <taxon>Littorinoidea</taxon>
        <taxon>Littorinidae</taxon>
        <taxon>Littorina</taxon>
    </lineage>
</organism>
<dbReference type="EMBL" id="JBAMIC010000003">
    <property type="protein sequence ID" value="KAK7110127.1"/>
    <property type="molecule type" value="Genomic_DNA"/>
</dbReference>
<dbReference type="GO" id="GO:0005615">
    <property type="term" value="C:extracellular space"/>
    <property type="evidence" value="ECO:0007669"/>
    <property type="project" value="TreeGrafter"/>
</dbReference>
<dbReference type="GO" id="GO:0030514">
    <property type="term" value="P:negative regulation of BMP signaling pathway"/>
    <property type="evidence" value="ECO:0007669"/>
    <property type="project" value="TreeGrafter"/>
</dbReference>
<feature type="signal peptide" evidence="1">
    <location>
        <begin position="1"/>
        <end position="16"/>
    </location>
</feature>
<keyword evidence="4" id="KW-1185">Reference proteome</keyword>
<dbReference type="PANTHER" id="PTHR46252">
    <property type="entry name" value="BRORIN FAMILY MEMBER"/>
    <property type="match status" value="1"/>
</dbReference>
<protein>
    <recommendedName>
        <fullName evidence="2">VWFC domain-containing protein</fullName>
    </recommendedName>
</protein>
<evidence type="ECO:0000256" key="1">
    <source>
        <dbReference type="SAM" id="SignalP"/>
    </source>
</evidence>
<keyword evidence="1" id="KW-0732">Signal</keyword>
<dbReference type="GO" id="GO:0032281">
    <property type="term" value="C:AMPA glutamate receptor complex"/>
    <property type="evidence" value="ECO:0007669"/>
    <property type="project" value="TreeGrafter"/>
</dbReference>
<proteinExistence type="predicted"/>
<dbReference type="PROSITE" id="PS01208">
    <property type="entry name" value="VWFC_1"/>
    <property type="match status" value="1"/>
</dbReference>
<name>A0AAN9BR71_9CAEN</name>
<evidence type="ECO:0000259" key="2">
    <source>
        <dbReference type="PROSITE" id="PS50184"/>
    </source>
</evidence>
<dbReference type="Proteomes" id="UP001374579">
    <property type="component" value="Unassembled WGS sequence"/>
</dbReference>
<gene>
    <name evidence="3" type="ORF">V1264_014053</name>
</gene>
<feature type="chain" id="PRO_5042972670" description="VWFC domain-containing protein" evidence="1">
    <location>
        <begin position="17"/>
        <end position="204"/>
    </location>
</feature>
<feature type="domain" description="VWFC" evidence="2">
    <location>
        <begin position="142"/>
        <end position="204"/>
    </location>
</feature>
<dbReference type="PROSITE" id="PS50184">
    <property type="entry name" value="VWFC_2"/>
    <property type="match status" value="1"/>
</dbReference>
<evidence type="ECO:0000313" key="4">
    <source>
        <dbReference type="Proteomes" id="UP001374579"/>
    </source>
</evidence>
<dbReference type="PANTHER" id="PTHR46252:SF3">
    <property type="entry name" value="KIELIN_CHORDIN-LIKE PROTEIN"/>
    <property type="match status" value="1"/>
</dbReference>
<dbReference type="AlphaFoldDB" id="A0AAN9BR71"/>
<dbReference type="InterPro" id="IPR042979">
    <property type="entry name" value="VWC2/VWC2L"/>
</dbReference>
<dbReference type="GO" id="GO:0045202">
    <property type="term" value="C:synapse"/>
    <property type="evidence" value="ECO:0007669"/>
    <property type="project" value="UniProtKB-SubCell"/>
</dbReference>
<dbReference type="Pfam" id="PF23334">
    <property type="entry name" value="VWC2L_2nd"/>
    <property type="match status" value="2"/>
</dbReference>